<evidence type="ECO:0000256" key="14">
    <source>
        <dbReference type="ARBA" id="ARBA00023209"/>
    </source>
</evidence>
<keyword evidence="11 18" id="KW-0067">ATP-binding</keyword>
<evidence type="ECO:0000256" key="13">
    <source>
        <dbReference type="ARBA" id="ARBA00023128"/>
    </source>
</evidence>
<reference evidence="20" key="1">
    <citation type="submission" date="2022-10" db="EMBL/GenBank/DDBJ databases">
        <authorList>
            <person name="Byrne P K."/>
        </authorList>
    </citation>
    <scope>NUCLEOTIDE SEQUENCE</scope>
    <source>
        <strain evidence="20">IFO1815</strain>
    </source>
</reference>
<evidence type="ECO:0000256" key="2">
    <source>
        <dbReference type="ARBA" id="ARBA00005042"/>
    </source>
</evidence>
<evidence type="ECO:0000256" key="15">
    <source>
        <dbReference type="ARBA" id="ARBA00023264"/>
    </source>
</evidence>
<dbReference type="SMART" id="SM00155">
    <property type="entry name" value="PLDc"/>
    <property type="match status" value="2"/>
</dbReference>
<dbReference type="FunFam" id="3.30.870.10:FF:000046">
    <property type="entry name" value="CDP-diacylglycerol--glycerol-3-phosphate 3-phosphatidyltransferase"/>
    <property type="match status" value="1"/>
</dbReference>
<keyword evidence="10 18" id="KW-0547">Nucleotide-binding</keyword>
<evidence type="ECO:0000256" key="17">
    <source>
        <dbReference type="ARBA" id="ARBA00058636"/>
    </source>
</evidence>
<evidence type="ECO:0000256" key="11">
    <source>
        <dbReference type="ARBA" id="ARBA00022840"/>
    </source>
</evidence>
<keyword evidence="8 18" id="KW-0808">Transferase</keyword>
<gene>
    <name evidence="20" type="primary">SMKI03G0560</name>
    <name evidence="20" type="ORF">SMKI_03G0560</name>
</gene>
<evidence type="ECO:0000256" key="3">
    <source>
        <dbReference type="ARBA" id="ARBA00005189"/>
    </source>
</evidence>
<comment type="pathway">
    <text evidence="2 18">Phospholipid metabolism; phosphatidylglycerol biosynthesis; phosphatidylglycerol from CDP-diacylglycerol: step 1/2.</text>
</comment>
<keyword evidence="9" id="KW-0677">Repeat</keyword>
<keyword evidence="12 18" id="KW-0443">Lipid metabolism</keyword>
<keyword evidence="21" id="KW-1185">Reference proteome</keyword>
<feature type="domain" description="PLD phosphodiesterase" evidence="19">
    <location>
        <begin position="177"/>
        <end position="203"/>
    </location>
</feature>
<comment type="pathway">
    <text evidence="3">Lipid metabolism.</text>
</comment>
<evidence type="ECO:0000256" key="7">
    <source>
        <dbReference type="ARBA" id="ARBA00022516"/>
    </source>
</evidence>
<evidence type="ECO:0000256" key="1">
    <source>
        <dbReference type="ARBA" id="ARBA00004173"/>
    </source>
</evidence>
<dbReference type="GO" id="GO:0005739">
    <property type="term" value="C:mitochondrion"/>
    <property type="evidence" value="ECO:0007669"/>
    <property type="project" value="UniProtKB-SubCell"/>
</dbReference>
<dbReference type="Proteomes" id="UP001161438">
    <property type="component" value="Chromosome 3"/>
</dbReference>
<dbReference type="GO" id="GO:0005524">
    <property type="term" value="F:ATP binding"/>
    <property type="evidence" value="ECO:0007669"/>
    <property type="project" value="UniProtKB-KW"/>
</dbReference>
<evidence type="ECO:0000259" key="19">
    <source>
        <dbReference type="PROSITE" id="PS50035"/>
    </source>
</evidence>
<dbReference type="FunFam" id="3.30.870.10:FF:000044">
    <property type="entry name" value="CDP-diacylglycerol--glycerol-3-phosphate 3-phosphatidyltransferase"/>
    <property type="match status" value="1"/>
</dbReference>
<proteinExistence type="inferred from homology"/>
<evidence type="ECO:0000256" key="4">
    <source>
        <dbReference type="ARBA" id="ARBA00010682"/>
    </source>
</evidence>
<dbReference type="GeneID" id="80916795"/>
<comment type="catalytic activity">
    <reaction evidence="16 18">
        <text>a CDP-1,2-diacyl-sn-glycerol + sn-glycerol 3-phosphate = a 1,2-diacyl-sn-glycero-3-phospho-(1'-sn-glycero-3'-phosphate) + CMP + H(+)</text>
        <dbReference type="Rhea" id="RHEA:12593"/>
        <dbReference type="ChEBI" id="CHEBI:15378"/>
        <dbReference type="ChEBI" id="CHEBI:57597"/>
        <dbReference type="ChEBI" id="CHEBI:58332"/>
        <dbReference type="ChEBI" id="CHEBI:60110"/>
        <dbReference type="ChEBI" id="CHEBI:60377"/>
        <dbReference type="EC" id="2.7.8.5"/>
    </reaction>
</comment>
<comment type="function">
    <text evidence="17">Essential for the viability of mitochondrial petite mutant. Catalyzes the committed step to the synthesis of the acidic phospholipids.</text>
</comment>
<dbReference type="InterPro" id="IPR001736">
    <property type="entry name" value="PLipase_D/transphosphatidylase"/>
</dbReference>
<dbReference type="EMBL" id="OX365759">
    <property type="protein sequence ID" value="CAI4037582.1"/>
    <property type="molecule type" value="Genomic_DNA"/>
</dbReference>
<evidence type="ECO:0000313" key="20">
    <source>
        <dbReference type="EMBL" id="CAI4037582.1"/>
    </source>
</evidence>
<evidence type="ECO:0000256" key="6">
    <source>
        <dbReference type="ARBA" id="ARBA00014944"/>
    </source>
</evidence>
<dbReference type="SUPFAM" id="SSF56024">
    <property type="entry name" value="Phospholipase D/nuclease"/>
    <property type="match status" value="2"/>
</dbReference>
<dbReference type="CDD" id="cd09137">
    <property type="entry name" value="PLDc_PGS1_euk_2"/>
    <property type="match status" value="1"/>
</dbReference>
<keyword evidence="15 18" id="KW-1208">Phospholipid metabolism</keyword>
<evidence type="ECO:0000256" key="16">
    <source>
        <dbReference type="ARBA" id="ARBA00048586"/>
    </source>
</evidence>
<evidence type="ECO:0000313" key="21">
    <source>
        <dbReference type="Proteomes" id="UP001161438"/>
    </source>
</evidence>
<name>A0AA35IY35_SACMI</name>
<dbReference type="CDD" id="cd09135">
    <property type="entry name" value="PLDc_PGS1_euk_1"/>
    <property type="match status" value="1"/>
</dbReference>
<dbReference type="PANTHER" id="PTHR12586:SF1">
    <property type="entry name" value="CDP-DIACYLGLYCEROL--GLYCEROL-3-PHOSPHATE 3-PHOSPHATIDYLTRANSFERASE, MITOCHONDRIAL"/>
    <property type="match status" value="1"/>
</dbReference>
<evidence type="ECO:0000256" key="9">
    <source>
        <dbReference type="ARBA" id="ARBA00022737"/>
    </source>
</evidence>
<organism evidence="20 21">
    <name type="scientific">Saccharomyces mikatae IFO 1815</name>
    <dbReference type="NCBI Taxonomy" id="226126"/>
    <lineage>
        <taxon>Eukaryota</taxon>
        <taxon>Fungi</taxon>
        <taxon>Dikarya</taxon>
        <taxon>Ascomycota</taxon>
        <taxon>Saccharomycotina</taxon>
        <taxon>Saccharomycetes</taxon>
        <taxon>Saccharomycetales</taxon>
        <taxon>Saccharomycetaceae</taxon>
        <taxon>Saccharomyces</taxon>
    </lineage>
</organism>
<comment type="function">
    <text evidence="18">Functions in the biosynthesis of the anionic phospholipids phosphatidylglycerol and cardiolipin.</text>
</comment>
<keyword evidence="13 18" id="KW-0496">Mitochondrion</keyword>
<dbReference type="PIRSF" id="PIRSF000850">
    <property type="entry name" value="Phospholipase_D_PSS"/>
    <property type="match status" value="1"/>
</dbReference>
<dbReference type="EC" id="2.7.8.5" evidence="5 18"/>
<evidence type="ECO:0000256" key="12">
    <source>
        <dbReference type="ARBA" id="ARBA00023098"/>
    </source>
</evidence>
<dbReference type="GO" id="GO:0032049">
    <property type="term" value="P:cardiolipin biosynthetic process"/>
    <property type="evidence" value="ECO:0007669"/>
    <property type="project" value="InterPro"/>
</dbReference>
<evidence type="ECO:0000256" key="5">
    <source>
        <dbReference type="ARBA" id="ARBA00013170"/>
    </source>
</evidence>
<dbReference type="GO" id="GO:0008444">
    <property type="term" value="F:CDP-diacylglycerol-glycerol-3-phosphate 3-phosphatidyltransferase activity"/>
    <property type="evidence" value="ECO:0007669"/>
    <property type="project" value="UniProtKB-EC"/>
</dbReference>
<accession>A0AA35IY35</accession>
<protein>
    <recommendedName>
        <fullName evidence="6 18">CDP-diacylglycerol--glycerol-3-phosphate 3-phosphatidyltransferase</fullName>
        <ecNumber evidence="5 18">2.7.8.5</ecNumber>
    </recommendedName>
</protein>
<dbReference type="Gene3D" id="3.30.870.10">
    <property type="entry name" value="Endonuclease Chain A"/>
    <property type="match status" value="2"/>
</dbReference>
<dbReference type="InterPro" id="IPR016270">
    <property type="entry name" value="PGS1"/>
</dbReference>
<evidence type="ECO:0000256" key="18">
    <source>
        <dbReference type="RuleBase" id="RU365024"/>
    </source>
</evidence>
<dbReference type="AlphaFoldDB" id="A0AA35IY35"/>
<evidence type="ECO:0000256" key="8">
    <source>
        <dbReference type="ARBA" id="ARBA00022679"/>
    </source>
</evidence>
<dbReference type="RefSeq" id="XP_056080699.1">
    <property type="nucleotide sequence ID" value="XM_056226208.1"/>
</dbReference>
<sequence length="521" mass="59283">MTTRLLQLTRPPYRLLSSPFQKNFKLHRQMSVATPSPCSSYLTTITKSLEQNLHTCFHFQANEIDIIESPSQFYSLLKSKILSSQNRIFIASLYLGKSETELVDCISQALSKNPNLKVSFLLDGLRGTRELPSTCSATLLSSLVAKYGSQRVDCRLYKTPAYHGWKKVLVPKRFNEGLGLQHMKIYGFDNEVILSGANLSNDYFTNRQDRYYLFKSRNFSNYYFKLHQLISSFSYQILKPAIDNNVNIIWPDSNPTIEPSRNKRRFLKEASQLLDSFLQNSKQNPPVTSTDHFSTIVYPISQFTPLFPKYNDKSTEKSTIISLLSNITNNAISWTFTAGYFNILPDIKAKLLATPVSEANVITASPFANGFYQSKGVSSNLPGAYLYLSKKFLQDVSRHSQDHAITLREWQRGVVNKPNGWSYHAKGIWLSTRDKNDGNSWEPFVTVVGSSNYTRRAYSLDLESNALIITRDEELRKKMKAELDNLLKYTKAVNLKDFQSDPERHVGTGVKIATSVLGKKL</sequence>
<evidence type="ECO:0000256" key="10">
    <source>
        <dbReference type="ARBA" id="ARBA00022741"/>
    </source>
</evidence>
<comment type="subcellular location">
    <subcellularLocation>
        <location evidence="1 18">Mitochondrion</location>
    </subcellularLocation>
</comment>
<dbReference type="PANTHER" id="PTHR12586">
    <property type="entry name" value="CDP-DIACYLGLYCEROL--SERINE O-PHOSPHATIDYLTRANSFERASE"/>
    <property type="match status" value="1"/>
</dbReference>
<comment type="similarity">
    <text evidence="4 18">Belongs to the CDP-alcohol phosphatidyltransferase class-II family.</text>
</comment>
<keyword evidence="7 18" id="KW-0444">Lipid biosynthesis</keyword>
<keyword evidence="14 18" id="KW-0594">Phospholipid biosynthesis</keyword>
<dbReference type="PROSITE" id="PS50035">
    <property type="entry name" value="PLD"/>
    <property type="match status" value="1"/>
</dbReference>